<evidence type="ECO:0008006" key="2">
    <source>
        <dbReference type="Google" id="ProtNLM"/>
    </source>
</evidence>
<feature type="non-terminal residue" evidence="1">
    <location>
        <position position="500"/>
    </location>
</feature>
<sequence>KQTKKELTIKQRRIIELADISWALTLKEFYFPPLNKPKYVFDYTHIEGFYIDPEDRWQITMNLANTPIFKDDQEYIDYFHIISLHEVSHYQIIPYDGLIHAKLLRAASIHVNQNYAPIVVNVFADLIIDAKLYKKHPELIIWESKATYEHIKTKGQMSNFSKFLFRAYEKMWNINLFEVEELQEMDLLSEKVTKVVLKDFEDESTWEKKVSTVARHLSTLIKDTFTLTGAHNRTEKGNEKRKSPGGSFMEIPQDVLEVMDNPLETKNSDRLKEGNEDALKQKAEEFAKYVPFSEFGGPARQAGILLDGEPLATWYRGLAKNLIEIKIFEEKPGGQLPVYPEVWRIGDRIEDLDIVQTLLNSPVIIPNLTTRKWAIEKGPGHLIEKQIPDLLLVLDSSGSMRWNYTSRIERGRGQYHLALIAAFATLHYAAKKGAKFSIINFSNIADICSWTSDFKKAERTLLRYQGGGTVLPIKQIAQQCEKAERKSLIFIITDFGIYNW</sequence>
<gene>
    <name evidence="1" type="ORF">LCGC14_2495320</name>
</gene>
<accession>A0A0F9BRG2</accession>
<dbReference type="Gene3D" id="3.40.50.410">
    <property type="entry name" value="von Willebrand factor, type A domain"/>
    <property type="match status" value="1"/>
</dbReference>
<feature type="non-terminal residue" evidence="1">
    <location>
        <position position="1"/>
    </location>
</feature>
<reference evidence="1" key="1">
    <citation type="journal article" date="2015" name="Nature">
        <title>Complex archaea that bridge the gap between prokaryotes and eukaryotes.</title>
        <authorList>
            <person name="Spang A."/>
            <person name="Saw J.H."/>
            <person name="Jorgensen S.L."/>
            <person name="Zaremba-Niedzwiedzka K."/>
            <person name="Martijn J."/>
            <person name="Lind A.E."/>
            <person name="van Eijk R."/>
            <person name="Schleper C."/>
            <person name="Guy L."/>
            <person name="Ettema T.J."/>
        </authorList>
    </citation>
    <scope>NUCLEOTIDE SEQUENCE</scope>
</reference>
<comment type="caution">
    <text evidence="1">The sequence shown here is derived from an EMBL/GenBank/DDBJ whole genome shotgun (WGS) entry which is preliminary data.</text>
</comment>
<dbReference type="AlphaFoldDB" id="A0A0F9BRG2"/>
<organism evidence="1">
    <name type="scientific">marine sediment metagenome</name>
    <dbReference type="NCBI Taxonomy" id="412755"/>
    <lineage>
        <taxon>unclassified sequences</taxon>
        <taxon>metagenomes</taxon>
        <taxon>ecological metagenomes</taxon>
    </lineage>
</organism>
<dbReference type="EMBL" id="LAZR01039650">
    <property type="protein sequence ID" value="KKL16462.1"/>
    <property type="molecule type" value="Genomic_DNA"/>
</dbReference>
<dbReference type="InterPro" id="IPR036465">
    <property type="entry name" value="vWFA_dom_sf"/>
</dbReference>
<name>A0A0F9BRG2_9ZZZZ</name>
<proteinExistence type="predicted"/>
<dbReference type="SUPFAM" id="SSF53300">
    <property type="entry name" value="vWA-like"/>
    <property type="match status" value="1"/>
</dbReference>
<protein>
    <recommendedName>
        <fullName evidence="2">VWFA domain-containing protein</fullName>
    </recommendedName>
</protein>
<evidence type="ECO:0000313" key="1">
    <source>
        <dbReference type="EMBL" id="KKL16462.1"/>
    </source>
</evidence>